<dbReference type="EMBL" id="BMVO01000003">
    <property type="protein sequence ID" value="GHA94334.1"/>
    <property type="molecule type" value="Genomic_DNA"/>
</dbReference>
<protein>
    <submittedName>
        <fullName evidence="2">Uncharacterized protein</fullName>
    </submittedName>
</protein>
<evidence type="ECO:0000313" key="2">
    <source>
        <dbReference type="EMBL" id="GHA94334.1"/>
    </source>
</evidence>
<evidence type="ECO:0000313" key="3">
    <source>
        <dbReference type="Proteomes" id="UP000599437"/>
    </source>
</evidence>
<gene>
    <name evidence="2" type="ORF">GCM10010346_16370</name>
</gene>
<feature type="region of interest" description="Disordered" evidence="1">
    <location>
        <begin position="58"/>
        <end position="96"/>
    </location>
</feature>
<reference evidence="3" key="1">
    <citation type="journal article" date="2019" name="Int. J. Syst. Evol. Microbiol.">
        <title>The Global Catalogue of Microorganisms (GCM) 10K type strain sequencing project: providing services to taxonomists for standard genome sequencing and annotation.</title>
        <authorList>
            <consortium name="The Broad Institute Genomics Platform"/>
            <consortium name="The Broad Institute Genome Sequencing Center for Infectious Disease"/>
            <person name="Wu L."/>
            <person name="Ma J."/>
        </authorList>
    </citation>
    <scope>NUCLEOTIDE SEQUENCE [LARGE SCALE GENOMIC DNA]</scope>
    <source>
        <strain evidence="3">JCM 4737</strain>
    </source>
</reference>
<feature type="compositionally biased region" description="Basic and acidic residues" evidence="1">
    <location>
        <begin position="65"/>
        <end position="75"/>
    </location>
</feature>
<name>A0ABQ3DI65_9ACTN</name>
<keyword evidence="3" id="KW-1185">Reference proteome</keyword>
<sequence>MPRCNLMWHTALMATHTPEQTALAELDRLTSAFTQATTRLDTARDTLHAAIVRHLKARSAPPGKLADHTPYDRNHVGRLSKAAGVPPLRGPDAAPAPVYDEETERAALAELDKLTAAFNRAQAKVDAARDPLQEAIVRHYSARTLTPGVIAQHVPYDRNHVGRIVKAAGAPLIRG</sequence>
<proteinExistence type="predicted"/>
<dbReference type="Proteomes" id="UP000599437">
    <property type="component" value="Unassembled WGS sequence"/>
</dbReference>
<evidence type="ECO:0000256" key="1">
    <source>
        <dbReference type="SAM" id="MobiDB-lite"/>
    </source>
</evidence>
<comment type="caution">
    <text evidence="2">The sequence shown here is derived from an EMBL/GenBank/DDBJ whole genome shotgun (WGS) entry which is preliminary data.</text>
</comment>
<accession>A0ABQ3DI65</accession>
<organism evidence="2 3">
    <name type="scientific">Streptomyces chryseus</name>
    <dbReference type="NCBI Taxonomy" id="68186"/>
    <lineage>
        <taxon>Bacteria</taxon>
        <taxon>Bacillati</taxon>
        <taxon>Actinomycetota</taxon>
        <taxon>Actinomycetes</taxon>
        <taxon>Kitasatosporales</taxon>
        <taxon>Streptomycetaceae</taxon>
        <taxon>Streptomyces</taxon>
    </lineage>
</organism>